<organism evidence="1 2">
    <name type="scientific">Prunus persica</name>
    <name type="common">Peach</name>
    <name type="synonym">Amygdalus persica</name>
    <dbReference type="NCBI Taxonomy" id="3760"/>
    <lineage>
        <taxon>Eukaryota</taxon>
        <taxon>Viridiplantae</taxon>
        <taxon>Streptophyta</taxon>
        <taxon>Embryophyta</taxon>
        <taxon>Tracheophyta</taxon>
        <taxon>Spermatophyta</taxon>
        <taxon>Magnoliopsida</taxon>
        <taxon>eudicotyledons</taxon>
        <taxon>Gunneridae</taxon>
        <taxon>Pentapetalae</taxon>
        <taxon>rosids</taxon>
        <taxon>fabids</taxon>
        <taxon>Rosales</taxon>
        <taxon>Rosaceae</taxon>
        <taxon>Amygdaloideae</taxon>
        <taxon>Amygdaleae</taxon>
        <taxon>Prunus</taxon>
    </lineage>
</organism>
<evidence type="ECO:0000313" key="2">
    <source>
        <dbReference type="Proteomes" id="UP000006882"/>
    </source>
</evidence>
<dbReference type="Gramene" id="ONI15733">
    <property type="protein sequence ID" value="ONI15733"/>
    <property type="gene ID" value="PRUPE_3G057900"/>
</dbReference>
<dbReference type="EMBL" id="CM007653">
    <property type="protein sequence ID" value="ONI15733.1"/>
    <property type="molecule type" value="Genomic_DNA"/>
</dbReference>
<sequence length="73" mass="8337">MRHTSLLFSCVEIGWTVPLVPVSYTSPIISIWHDVIMLALRKVSYIFCISVDNVFASVETLTWTEVMLGRCYP</sequence>
<dbReference type="HOGENOM" id="CLU_2709468_0_0_1"/>
<proteinExistence type="predicted"/>
<reference evidence="1 2" key="1">
    <citation type="journal article" date="2013" name="Nat. Genet.">
        <title>The high-quality draft genome of peach (Prunus persica) identifies unique patterns of genetic diversity, domestication and genome evolution.</title>
        <authorList>
            <consortium name="International Peach Genome Initiative"/>
            <person name="Verde I."/>
            <person name="Abbott A.G."/>
            <person name="Scalabrin S."/>
            <person name="Jung S."/>
            <person name="Shu S."/>
            <person name="Marroni F."/>
            <person name="Zhebentyayeva T."/>
            <person name="Dettori M.T."/>
            <person name="Grimwood J."/>
            <person name="Cattonaro F."/>
            <person name="Zuccolo A."/>
            <person name="Rossini L."/>
            <person name="Jenkins J."/>
            <person name="Vendramin E."/>
            <person name="Meisel L.A."/>
            <person name="Decroocq V."/>
            <person name="Sosinski B."/>
            <person name="Prochnik S."/>
            <person name="Mitros T."/>
            <person name="Policriti A."/>
            <person name="Cipriani G."/>
            <person name="Dondini L."/>
            <person name="Ficklin S."/>
            <person name="Goodstein D.M."/>
            <person name="Xuan P."/>
            <person name="Del Fabbro C."/>
            <person name="Aramini V."/>
            <person name="Copetti D."/>
            <person name="Gonzalez S."/>
            <person name="Horner D.S."/>
            <person name="Falchi R."/>
            <person name="Lucas S."/>
            <person name="Mica E."/>
            <person name="Maldonado J."/>
            <person name="Lazzari B."/>
            <person name="Bielenberg D."/>
            <person name="Pirona R."/>
            <person name="Miculan M."/>
            <person name="Barakat A."/>
            <person name="Testolin R."/>
            <person name="Stella A."/>
            <person name="Tartarini S."/>
            <person name="Tonutti P."/>
            <person name="Arus P."/>
            <person name="Orellana A."/>
            <person name="Wells C."/>
            <person name="Main D."/>
            <person name="Vizzotto G."/>
            <person name="Silva H."/>
            <person name="Salamini F."/>
            <person name="Schmutz J."/>
            <person name="Morgante M."/>
            <person name="Rokhsar D.S."/>
        </authorList>
    </citation>
    <scope>NUCLEOTIDE SEQUENCE [LARGE SCALE GENOMIC DNA]</scope>
    <source>
        <strain evidence="2">cv. Nemared</strain>
    </source>
</reference>
<name>M5X4G9_PRUPE</name>
<evidence type="ECO:0000313" key="1">
    <source>
        <dbReference type="EMBL" id="ONI15733.1"/>
    </source>
</evidence>
<gene>
    <name evidence="1" type="ORF">PRUPE_3G057900</name>
</gene>
<dbReference type="Proteomes" id="UP000006882">
    <property type="component" value="Chromosome G3"/>
</dbReference>
<dbReference type="AlphaFoldDB" id="M5X4G9"/>
<keyword evidence="2" id="KW-1185">Reference proteome</keyword>
<protein>
    <submittedName>
        <fullName evidence="1">Uncharacterized protein</fullName>
    </submittedName>
</protein>
<accession>M5X4G9</accession>